<protein>
    <submittedName>
        <fullName evidence="1">Uncharacterized protein</fullName>
    </submittedName>
</protein>
<organism evidence="1 2">
    <name type="scientific">Segatella buccae ATCC 33574</name>
    <dbReference type="NCBI Taxonomy" id="873513"/>
    <lineage>
        <taxon>Bacteria</taxon>
        <taxon>Pseudomonadati</taxon>
        <taxon>Bacteroidota</taxon>
        <taxon>Bacteroidia</taxon>
        <taxon>Bacteroidales</taxon>
        <taxon>Prevotellaceae</taxon>
        <taxon>Segatella</taxon>
    </lineage>
</organism>
<proteinExistence type="predicted"/>
<comment type="caution">
    <text evidence="1">The sequence shown here is derived from an EMBL/GenBank/DDBJ whole genome shotgun (WGS) entry which is preliminary data.</text>
</comment>
<dbReference type="HOGENOM" id="CLU_2882109_0_0_10"/>
<reference evidence="1 2" key="1">
    <citation type="submission" date="2010-10" db="EMBL/GenBank/DDBJ databases">
        <authorList>
            <person name="Muzny D."/>
            <person name="Qin X."/>
            <person name="Deng J."/>
            <person name="Jiang H."/>
            <person name="Liu Y."/>
            <person name="Qu J."/>
            <person name="Song X.-Z."/>
            <person name="Zhang L."/>
            <person name="Thornton R."/>
            <person name="Coyle M."/>
            <person name="Francisco L."/>
            <person name="Jackson L."/>
            <person name="Javaid M."/>
            <person name="Korchina V."/>
            <person name="Kovar C."/>
            <person name="Mata R."/>
            <person name="Mathew T."/>
            <person name="Ngo R."/>
            <person name="Nguyen L."/>
            <person name="Nguyen N."/>
            <person name="Okwuonu G."/>
            <person name="Ongeri F."/>
            <person name="Pham C."/>
            <person name="Simmons D."/>
            <person name="Wilczek-Boney K."/>
            <person name="Hale W."/>
            <person name="Jakkamsetti A."/>
            <person name="Pham P."/>
            <person name="Ruth R."/>
            <person name="San Lucas F."/>
            <person name="Warren J."/>
            <person name="Zhang J."/>
            <person name="Zhao Z."/>
            <person name="Zhou C."/>
            <person name="Zhu D."/>
            <person name="Lee S."/>
            <person name="Bess C."/>
            <person name="Blankenburg K."/>
            <person name="Forbes L."/>
            <person name="Fu Q."/>
            <person name="Gubbala S."/>
            <person name="Hirani K."/>
            <person name="Jayaseelan J.C."/>
            <person name="Lara F."/>
            <person name="Munidasa M."/>
            <person name="Palculict T."/>
            <person name="Patil S."/>
            <person name="Pu L.-L."/>
            <person name="Saada N."/>
            <person name="Tang L."/>
            <person name="Weissenberger G."/>
            <person name="Zhu Y."/>
            <person name="Hemphill L."/>
            <person name="Shang Y."/>
            <person name="Youmans B."/>
            <person name="Ayvaz T."/>
            <person name="Ross M."/>
            <person name="Santibanez J."/>
            <person name="Aqrawi P."/>
            <person name="Gross S."/>
            <person name="Joshi V."/>
            <person name="Fowler G."/>
            <person name="Nazareth L."/>
            <person name="Reid J."/>
            <person name="Worley K."/>
            <person name="Petrosino J."/>
            <person name="Highlander S."/>
            <person name="Gibbs R."/>
        </authorList>
    </citation>
    <scope>NUCLEOTIDE SEQUENCE [LARGE SCALE GENOMIC DNA]</scope>
    <source>
        <strain evidence="1 2">ATCC 33574</strain>
    </source>
</reference>
<gene>
    <name evidence="1" type="ORF">HMPREF6485_1020</name>
</gene>
<dbReference type="Proteomes" id="UP000003112">
    <property type="component" value="Unassembled WGS sequence"/>
</dbReference>
<keyword evidence="2" id="KW-1185">Reference proteome</keyword>
<dbReference type="STRING" id="873513.HMPREF6485_1020"/>
<evidence type="ECO:0000313" key="1">
    <source>
        <dbReference type="EMBL" id="EFU30961.1"/>
    </source>
</evidence>
<accession>E6K614</accession>
<sequence length="63" mass="7524">MLINVKSLLIRCLQKANGKLYKNHVFKNKNYNNKSRVTKQMIRQAIKPTKERMDKHTNHMQAK</sequence>
<name>E6K614_9BACT</name>
<evidence type="ECO:0000313" key="2">
    <source>
        <dbReference type="Proteomes" id="UP000003112"/>
    </source>
</evidence>
<dbReference type="AlphaFoldDB" id="E6K614"/>
<dbReference type="EMBL" id="AEPD01000021">
    <property type="protein sequence ID" value="EFU30961.1"/>
    <property type="molecule type" value="Genomic_DNA"/>
</dbReference>